<feature type="domain" description="SCP" evidence="2">
    <location>
        <begin position="4"/>
        <end position="102"/>
    </location>
</feature>
<dbReference type="SMART" id="SM00198">
    <property type="entry name" value="SCP"/>
    <property type="match status" value="1"/>
</dbReference>
<evidence type="ECO:0000313" key="3">
    <source>
        <dbReference type="EMBL" id="RCN45478.1"/>
    </source>
</evidence>
<proteinExistence type="predicted"/>
<comment type="caution">
    <text evidence="3">The sequence shown here is derived from an EMBL/GenBank/DDBJ whole genome shotgun (WGS) entry which is preliminary data.</text>
</comment>
<dbReference type="SUPFAM" id="SSF55797">
    <property type="entry name" value="PR-1-like"/>
    <property type="match status" value="1"/>
</dbReference>
<dbReference type="AlphaFoldDB" id="A0A368GPC8"/>
<protein>
    <recommendedName>
        <fullName evidence="2">SCP domain-containing protein</fullName>
    </recommendedName>
</protein>
<dbReference type="Pfam" id="PF00188">
    <property type="entry name" value="CAP"/>
    <property type="match status" value="1"/>
</dbReference>
<reference evidence="3 4" key="1">
    <citation type="submission" date="2014-10" db="EMBL/GenBank/DDBJ databases">
        <title>Draft genome of the hookworm Ancylostoma caninum.</title>
        <authorList>
            <person name="Mitreva M."/>
        </authorList>
    </citation>
    <scope>NUCLEOTIDE SEQUENCE [LARGE SCALE GENOMIC DNA]</scope>
    <source>
        <strain evidence="3 4">Baltimore</strain>
    </source>
</reference>
<dbReference type="OrthoDB" id="5837771at2759"/>
<gene>
    <name evidence="3" type="ORF">ANCCAN_08478</name>
</gene>
<sequence>MTDTMRDDFLDEHNMRRSDVAEGAIPLGPRGKLCPTAARMPKLSYDCNLEKNAYEFARQCSLGGSSESSRQDQGENFHVAPYNGSPTEVGIRVSEILVQPVY</sequence>
<accession>A0A368GPC8</accession>
<dbReference type="CDD" id="cd05380">
    <property type="entry name" value="CAP_euk"/>
    <property type="match status" value="1"/>
</dbReference>
<evidence type="ECO:0000256" key="1">
    <source>
        <dbReference type="SAM" id="MobiDB-lite"/>
    </source>
</evidence>
<keyword evidence="4" id="KW-1185">Reference proteome</keyword>
<dbReference type="InterPro" id="IPR035940">
    <property type="entry name" value="CAP_sf"/>
</dbReference>
<dbReference type="EMBL" id="JOJR01000100">
    <property type="protein sequence ID" value="RCN45478.1"/>
    <property type="molecule type" value="Genomic_DNA"/>
</dbReference>
<dbReference type="Proteomes" id="UP000252519">
    <property type="component" value="Unassembled WGS sequence"/>
</dbReference>
<evidence type="ECO:0000259" key="2">
    <source>
        <dbReference type="SMART" id="SM00198"/>
    </source>
</evidence>
<dbReference type="InterPro" id="IPR014044">
    <property type="entry name" value="CAP_dom"/>
</dbReference>
<organism evidence="3 4">
    <name type="scientific">Ancylostoma caninum</name>
    <name type="common">Dog hookworm</name>
    <dbReference type="NCBI Taxonomy" id="29170"/>
    <lineage>
        <taxon>Eukaryota</taxon>
        <taxon>Metazoa</taxon>
        <taxon>Ecdysozoa</taxon>
        <taxon>Nematoda</taxon>
        <taxon>Chromadorea</taxon>
        <taxon>Rhabditida</taxon>
        <taxon>Rhabditina</taxon>
        <taxon>Rhabditomorpha</taxon>
        <taxon>Strongyloidea</taxon>
        <taxon>Ancylostomatidae</taxon>
        <taxon>Ancylostomatinae</taxon>
        <taxon>Ancylostoma</taxon>
    </lineage>
</organism>
<dbReference type="STRING" id="29170.A0A368GPC8"/>
<name>A0A368GPC8_ANCCA</name>
<evidence type="ECO:0000313" key="4">
    <source>
        <dbReference type="Proteomes" id="UP000252519"/>
    </source>
</evidence>
<dbReference type="Gene3D" id="3.40.33.10">
    <property type="entry name" value="CAP"/>
    <property type="match status" value="1"/>
</dbReference>
<feature type="region of interest" description="Disordered" evidence="1">
    <location>
        <begin position="63"/>
        <end position="86"/>
    </location>
</feature>